<dbReference type="Proteomes" id="UP000199659">
    <property type="component" value="Unassembled WGS sequence"/>
</dbReference>
<reference evidence="1 2" key="1">
    <citation type="submission" date="2016-10" db="EMBL/GenBank/DDBJ databases">
        <authorList>
            <person name="de Groot N.N."/>
        </authorList>
    </citation>
    <scope>NUCLEOTIDE SEQUENCE [LARGE SCALE GENOMIC DNA]</scope>
    <source>
        <strain evidence="1 2">743A</strain>
    </source>
</reference>
<dbReference type="EMBL" id="FOYZ01000027">
    <property type="protein sequence ID" value="SFS08707.1"/>
    <property type="molecule type" value="Genomic_DNA"/>
</dbReference>
<dbReference type="RefSeq" id="WP_092564344.1">
    <property type="nucleotide sequence ID" value="NZ_FOYZ01000027.1"/>
</dbReference>
<proteinExistence type="predicted"/>
<dbReference type="OrthoDB" id="2082051at2"/>
<dbReference type="STRING" id="37658.SAMN05661086_03681"/>
<name>A0A1I6LZ36_9FIRM</name>
<sequence length="282" mass="31884">MSHVLVVPEELVKKLRTAHSDPGTHNKWLAIGVDTVDDMLNNIINRLNNKYAKLKIQSIRVENKTVIKEKINNSSRVSFFAGYLENEKRNVDGLFFYVDPDAGNANDFLSSKIPPVIIGIYNNIANVTKDLHINNMPIFAISLCTTSRVNNASVKRQIICAQTMGINYLDIFDNRLYDVINSGDDDIITSINTIQQLNELILQDGTNDYFTLDVTARKISIICSNMLGRTNDTAYIYRWFLRVIPAVYLADKEKYVINTTSLTGLNDGDIPTIRDYILKIKG</sequence>
<dbReference type="AlphaFoldDB" id="A0A1I6LZ36"/>
<keyword evidence="2" id="KW-1185">Reference proteome</keyword>
<gene>
    <name evidence="1" type="ORF">SAMN05661086_03681</name>
</gene>
<evidence type="ECO:0000313" key="2">
    <source>
        <dbReference type="Proteomes" id="UP000199659"/>
    </source>
</evidence>
<protein>
    <submittedName>
        <fullName evidence="1">Uncharacterized protein</fullName>
    </submittedName>
</protein>
<evidence type="ECO:0000313" key="1">
    <source>
        <dbReference type="EMBL" id="SFS08707.1"/>
    </source>
</evidence>
<organism evidence="1 2">
    <name type="scientific">Anaeromicropila populeti</name>
    <dbReference type="NCBI Taxonomy" id="37658"/>
    <lineage>
        <taxon>Bacteria</taxon>
        <taxon>Bacillati</taxon>
        <taxon>Bacillota</taxon>
        <taxon>Clostridia</taxon>
        <taxon>Lachnospirales</taxon>
        <taxon>Lachnospiraceae</taxon>
        <taxon>Anaeromicropila</taxon>
    </lineage>
</organism>
<accession>A0A1I6LZ36</accession>